<evidence type="ECO:0000313" key="2">
    <source>
        <dbReference type="Proteomes" id="UP000005156"/>
    </source>
</evidence>
<evidence type="ECO:0000313" key="1">
    <source>
        <dbReference type="EMBL" id="EGG56668.1"/>
    </source>
</evidence>
<dbReference type="AlphaFoldDB" id="F3QI51"/>
<proteinExistence type="predicted"/>
<accession>F3QI51</accession>
<dbReference type="Proteomes" id="UP000005156">
    <property type="component" value="Unassembled WGS sequence"/>
</dbReference>
<comment type="caution">
    <text evidence="1">The sequence shown here is derived from an EMBL/GenBank/DDBJ whole genome shotgun (WGS) entry which is preliminary data.</text>
</comment>
<dbReference type="HOGENOM" id="CLU_1164976_0_0_4"/>
<protein>
    <submittedName>
        <fullName evidence="1">Uncharacterized protein</fullName>
    </submittedName>
</protein>
<sequence>MFFHGRNPLMTTDCAIKNFTMKITRFSIGWLCIDVKFFEIERSAFISTVWATSTLYEIFNNLTKFCPVPFPQNIYFRYQKEDSRYSIKYKEDVACEYSIHRSEESDCYRWAIRRLEIDKEDDFDVEVSFYDADSDLYGHDEKLLASHVMPFREFLYEFIRLVDIMFKTYGMQRTLANIEDEYETSLPLLPQFIALKAYVLNRTERIQSEFQKDGPSDPDTITAFSNFRKEIEILEADM</sequence>
<keyword evidence="2" id="KW-1185">Reference proteome</keyword>
<reference evidence="1 2" key="1">
    <citation type="submission" date="2011-02" db="EMBL/GenBank/DDBJ databases">
        <authorList>
            <person name="Weinstock G."/>
            <person name="Sodergren E."/>
            <person name="Clifton S."/>
            <person name="Fulton L."/>
            <person name="Fulton B."/>
            <person name="Courtney L."/>
            <person name="Fronick C."/>
            <person name="Harrison M."/>
            <person name="Strong C."/>
            <person name="Farmer C."/>
            <person name="Delahaunty K."/>
            <person name="Markovic C."/>
            <person name="Hall O."/>
            <person name="Minx P."/>
            <person name="Tomlinson C."/>
            <person name="Mitreva M."/>
            <person name="Hou S."/>
            <person name="Chen J."/>
            <person name="Wollam A."/>
            <person name="Pepin K.H."/>
            <person name="Johnson M."/>
            <person name="Bhonagiri V."/>
            <person name="Zhang X."/>
            <person name="Suruliraj S."/>
            <person name="Warren W."/>
            <person name="Chinwalla A."/>
            <person name="Mardis E.R."/>
            <person name="Wilson R.K."/>
        </authorList>
    </citation>
    <scope>NUCLEOTIDE SEQUENCE [LARGE SCALE GENOMIC DNA]</scope>
    <source>
        <strain evidence="1 2">YIT 11859</strain>
    </source>
</reference>
<gene>
    <name evidence="1" type="ORF">HMPREF9439_00598</name>
</gene>
<name>F3QI51_9BURK</name>
<organism evidence="1 2">
    <name type="scientific">Parasutterella excrementihominis YIT 11859</name>
    <dbReference type="NCBI Taxonomy" id="762966"/>
    <lineage>
        <taxon>Bacteria</taxon>
        <taxon>Pseudomonadati</taxon>
        <taxon>Pseudomonadota</taxon>
        <taxon>Betaproteobacteria</taxon>
        <taxon>Burkholderiales</taxon>
        <taxon>Sutterellaceae</taxon>
        <taxon>Parasutterella</taxon>
    </lineage>
</organism>
<dbReference type="EMBL" id="AFBP01000014">
    <property type="protein sequence ID" value="EGG56668.1"/>
    <property type="molecule type" value="Genomic_DNA"/>
</dbReference>